<feature type="compositionally biased region" description="Polar residues" evidence="1">
    <location>
        <begin position="1"/>
        <end position="17"/>
    </location>
</feature>
<gene>
    <name evidence="2" type="ORF">MPL3356_110445</name>
</gene>
<reference evidence="3" key="1">
    <citation type="submission" date="2014-08" db="EMBL/GenBank/DDBJ databases">
        <authorList>
            <person name="Moulin L."/>
        </authorList>
    </citation>
    <scope>NUCLEOTIDE SEQUENCE [LARGE SCALE GENOMIC DNA]</scope>
</reference>
<dbReference type="Proteomes" id="UP000045285">
    <property type="component" value="Unassembled WGS sequence"/>
</dbReference>
<sequence length="62" mass="7074">MPILISSASNSNRQAMTSGPRHAPFNVQPRQIFNRFAIRLIALAPRDRLAWPMFTPRLRQAS</sequence>
<dbReference type="AlphaFoldDB" id="A0A090EZ41"/>
<feature type="region of interest" description="Disordered" evidence="1">
    <location>
        <begin position="1"/>
        <end position="24"/>
    </location>
</feature>
<dbReference type="EMBL" id="CCMZ01000003">
    <property type="protein sequence ID" value="CDX12325.1"/>
    <property type="molecule type" value="Genomic_DNA"/>
</dbReference>
<protein>
    <submittedName>
        <fullName evidence="2">Uncharacterized protein</fullName>
    </submittedName>
</protein>
<proteinExistence type="predicted"/>
<evidence type="ECO:0000313" key="2">
    <source>
        <dbReference type="EMBL" id="CDX12325.1"/>
    </source>
</evidence>
<evidence type="ECO:0000313" key="3">
    <source>
        <dbReference type="Proteomes" id="UP000045285"/>
    </source>
</evidence>
<accession>A0A090EZ41</accession>
<evidence type="ECO:0000256" key="1">
    <source>
        <dbReference type="SAM" id="MobiDB-lite"/>
    </source>
</evidence>
<keyword evidence="3" id="KW-1185">Reference proteome</keyword>
<organism evidence="2 3">
    <name type="scientific">Mesorhizobium plurifarium</name>
    <dbReference type="NCBI Taxonomy" id="69974"/>
    <lineage>
        <taxon>Bacteria</taxon>
        <taxon>Pseudomonadati</taxon>
        <taxon>Pseudomonadota</taxon>
        <taxon>Alphaproteobacteria</taxon>
        <taxon>Hyphomicrobiales</taxon>
        <taxon>Phyllobacteriaceae</taxon>
        <taxon>Mesorhizobium</taxon>
    </lineage>
</organism>
<name>A0A090EZ41_MESPL</name>